<protein>
    <recommendedName>
        <fullName evidence="3">SnoaL-like domain-containing protein</fullName>
    </recommendedName>
</protein>
<gene>
    <name evidence="1" type="ORF">VP91_00013360</name>
</gene>
<comment type="caution">
    <text evidence="1">The sequence shown here is derived from an EMBL/GenBank/DDBJ whole genome shotgun (WGS) entry which is preliminary data.</text>
</comment>
<keyword evidence="2" id="KW-1185">Reference proteome</keyword>
<evidence type="ECO:0000313" key="2">
    <source>
        <dbReference type="Proteomes" id="UP001166004"/>
    </source>
</evidence>
<dbReference type="RefSeq" id="WP_169036659.1">
    <property type="nucleotide sequence ID" value="NZ_LANA01000002.1"/>
</dbReference>
<dbReference type="Proteomes" id="UP001166004">
    <property type="component" value="Unassembled WGS sequence"/>
</dbReference>
<dbReference type="EMBL" id="LANA01000002">
    <property type="protein sequence ID" value="NMN68170.1"/>
    <property type="molecule type" value="Genomic_DNA"/>
</dbReference>
<reference evidence="1 2" key="1">
    <citation type="submission" date="2019-07" db="EMBL/GenBank/DDBJ databases">
        <title>SAR11 Genome Evolution.</title>
        <authorList>
            <person name="Giovannoni S."/>
        </authorList>
    </citation>
    <scope>NUCLEOTIDE SEQUENCE [LARGE SCALE GENOMIC DNA]</scope>
    <source>
        <strain evidence="1 2">HTCC9565</strain>
    </source>
</reference>
<name>A0ABX1T241_PELUQ</name>
<evidence type="ECO:0000313" key="1">
    <source>
        <dbReference type="EMBL" id="NMN68170.1"/>
    </source>
</evidence>
<evidence type="ECO:0008006" key="3">
    <source>
        <dbReference type="Google" id="ProtNLM"/>
    </source>
</evidence>
<organism evidence="1 2">
    <name type="scientific">Pelagibacter ubique</name>
    <dbReference type="NCBI Taxonomy" id="198252"/>
    <lineage>
        <taxon>Bacteria</taxon>
        <taxon>Pseudomonadati</taxon>
        <taxon>Pseudomonadota</taxon>
        <taxon>Alphaproteobacteria</taxon>
        <taxon>Candidatus Pelagibacterales</taxon>
        <taxon>Candidatus Pelagibacteraceae</taxon>
        <taxon>Candidatus Pelagibacter</taxon>
    </lineage>
</organism>
<accession>A0ABX1T241</accession>
<proteinExistence type="predicted"/>
<sequence length="116" mass="13042">MNLLEKSDDEIIAIANPIWDNLVKTSNMKDYGGFTKDFGTQMLFGANEVELGKQWANNKLLTSLAEDYEAFGCLRRGQNITVLFKQRSKEIEGEFLGRLVLGIEGDEVKVFGATIY</sequence>